<dbReference type="Proteomes" id="UP000660729">
    <property type="component" value="Unassembled WGS sequence"/>
</dbReference>
<dbReference type="InterPro" id="IPR058645">
    <property type="entry name" value="NTF2-like_dom_7"/>
</dbReference>
<keyword evidence="4" id="KW-1185">Reference proteome</keyword>
<dbReference type="AlphaFoldDB" id="A0A8H6RU83"/>
<evidence type="ECO:0000256" key="1">
    <source>
        <dbReference type="SAM" id="SignalP"/>
    </source>
</evidence>
<dbReference type="EMBL" id="JABCIY010000015">
    <property type="protein sequence ID" value="KAF7197329.1"/>
    <property type="molecule type" value="Genomic_DNA"/>
</dbReference>
<dbReference type="OrthoDB" id="5596743at2759"/>
<evidence type="ECO:0000313" key="3">
    <source>
        <dbReference type="EMBL" id="KAF7197329.1"/>
    </source>
</evidence>
<reference evidence="3" key="1">
    <citation type="submission" date="2020-04" db="EMBL/GenBank/DDBJ databases">
        <title>Draft genome resource of the tomato pathogen Pseudocercospora fuligena.</title>
        <authorList>
            <person name="Zaccaron A."/>
        </authorList>
    </citation>
    <scope>NUCLEOTIDE SEQUENCE</scope>
    <source>
        <strain evidence="3">PF001</strain>
    </source>
</reference>
<feature type="chain" id="PRO_5034441606" description="NTF2-like domain-containing protein" evidence="1">
    <location>
        <begin position="25"/>
        <end position="200"/>
    </location>
</feature>
<organism evidence="3 4">
    <name type="scientific">Pseudocercospora fuligena</name>
    <dbReference type="NCBI Taxonomy" id="685502"/>
    <lineage>
        <taxon>Eukaryota</taxon>
        <taxon>Fungi</taxon>
        <taxon>Dikarya</taxon>
        <taxon>Ascomycota</taxon>
        <taxon>Pezizomycotina</taxon>
        <taxon>Dothideomycetes</taxon>
        <taxon>Dothideomycetidae</taxon>
        <taxon>Mycosphaerellales</taxon>
        <taxon>Mycosphaerellaceae</taxon>
        <taxon>Pseudocercospora</taxon>
    </lineage>
</organism>
<keyword evidence="1" id="KW-0732">Signal</keyword>
<feature type="domain" description="NTF2-like" evidence="2">
    <location>
        <begin position="32"/>
        <end position="164"/>
    </location>
</feature>
<proteinExistence type="predicted"/>
<sequence>MRRDRLLSLLLLVLGGLLVEGGRCEEEGKRLKCLTDEETDEIIGKFNTIITTNPGDAKLLGELYSENVTTASDSLSFVFQKPLNATLAHTLAELIAQEGSFGVVPEINNIFVSHSCDTITWYWEFLTEPWPTRGMSIIFVDLESKKVVKTYREVNVGALLKDSGSPECRSNFTVSKGHDGLPLEKRSCGGSESCCGNTCS</sequence>
<protein>
    <recommendedName>
        <fullName evidence="2">NTF2-like domain-containing protein</fullName>
    </recommendedName>
</protein>
<comment type="caution">
    <text evidence="3">The sequence shown here is derived from an EMBL/GenBank/DDBJ whole genome shotgun (WGS) entry which is preliminary data.</text>
</comment>
<accession>A0A8H6RU83</accession>
<evidence type="ECO:0000259" key="2">
    <source>
        <dbReference type="Pfam" id="PF26534"/>
    </source>
</evidence>
<dbReference type="Pfam" id="PF26534">
    <property type="entry name" value="NTF2_7"/>
    <property type="match status" value="1"/>
</dbReference>
<evidence type="ECO:0000313" key="4">
    <source>
        <dbReference type="Proteomes" id="UP000660729"/>
    </source>
</evidence>
<name>A0A8H6RU83_9PEZI</name>
<feature type="signal peptide" evidence="1">
    <location>
        <begin position="1"/>
        <end position="24"/>
    </location>
</feature>
<gene>
    <name evidence="3" type="ORF">HII31_01139</name>
</gene>